<keyword evidence="3 6" id="KW-0560">Oxidoreductase</keyword>
<dbReference type="InterPro" id="IPR050172">
    <property type="entry name" value="SsuD_RutA_monooxygenase"/>
</dbReference>
<dbReference type="Gene3D" id="3.20.20.30">
    <property type="entry name" value="Luciferase-like domain"/>
    <property type="match status" value="1"/>
</dbReference>
<dbReference type="Proteomes" id="UP001609175">
    <property type="component" value="Unassembled WGS sequence"/>
</dbReference>
<evidence type="ECO:0000256" key="4">
    <source>
        <dbReference type="ARBA" id="ARBA00023033"/>
    </source>
</evidence>
<keyword evidence="4" id="KW-0503">Monooxygenase</keyword>
<dbReference type="GO" id="GO:0016491">
    <property type="term" value="F:oxidoreductase activity"/>
    <property type="evidence" value="ECO:0007669"/>
    <property type="project" value="UniProtKB-KW"/>
</dbReference>
<accession>A0ABW7JS13</accession>
<dbReference type="PANTHER" id="PTHR42847:SF4">
    <property type="entry name" value="ALKANESULFONATE MONOOXYGENASE-RELATED"/>
    <property type="match status" value="1"/>
</dbReference>
<evidence type="ECO:0000313" key="7">
    <source>
        <dbReference type="Proteomes" id="UP001609175"/>
    </source>
</evidence>
<dbReference type="EC" id="1.-.-.-" evidence="6"/>
<evidence type="ECO:0000256" key="1">
    <source>
        <dbReference type="ARBA" id="ARBA00022630"/>
    </source>
</evidence>
<dbReference type="EMBL" id="JBIMSO010000066">
    <property type="protein sequence ID" value="MFH5210807.1"/>
    <property type="molecule type" value="Genomic_DNA"/>
</dbReference>
<reference evidence="6 7" key="1">
    <citation type="submission" date="2024-10" db="EMBL/GenBank/DDBJ databases">
        <authorList>
            <person name="Riesco R."/>
        </authorList>
    </citation>
    <scope>NUCLEOTIDE SEQUENCE [LARGE SCALE GENOMIC DNA]</scope>
    <source>
        <strain evidence="6 7">NCIMB 15449</strain>
    </source>
</reference>
<evidence type="ECO:0000313" key="6">
    <source>
        <dbReference type="EMBL" id="MFH5210807.1"/>
    </source>
</evidence>
<dbReference type="InterPro" id="IPR036661">
    <property type="entry name" value="Luciferase-like_sf"/>
</dbReference>
<comment type="caution">
    <text evidence="6">The sequence shown here is derived from an EMBL/GenBank/DDBJ whole genome shotgun (WGS) entry which is preliminary data.</text>
</comment>
<dbReference type="PANTHER" id="PTHR42847">
    <property type="entry name" value="ALKANESULFONATE MONOOXYGENASE"/>
    <property type="match status" value="1"/>
</dbReference>
<proteinExistence type="predicted"/>
<evidence type="ECO:0000256" key="2">
    <source>
        <dbReference type="ARBA" id="ARBA00022643"/>
    </source>
</evidence>
<evidence type="ECO:0000256" key="3">
    <source>
        <dbReference type="ARBA" id="ARBA00023002"/>
    </source>
</evidence>
<name>A0ABW7JS13_9NOCA</name>
<dbReference type="InterPro" id="IPR019921">
    <property type="entry name" value="Lucif-like_OxRdtase_Rv2161c"/>
</dbReference>
<feature type="domain" description="Luciferase-like" evidence="5">
    <location>
        <begin position="14"/>
        <end position="231"/>
    </location>
</feature>
<keyword evidence="2" id="KW-0288">FMN</keyword>
<dbReference type="InterPro" id="IPR011251">
    <property type="entry name" value="Luciferase-like_dom"/>
</dbReference>
<gene>
    <name evidence="6" type="ORF">ACHIPZ_21760</name>
</gene>
<protein>
    <submittedName>
        <fullName evidence="6">TIGR03619 family F420-dependent LLM class oxidoreductase</fullName>
        <ecNumber evidence="6">1.-.-.-</ecNumber>
    </submittedName>
</protein>
<dbReference type="SUPFAM" id="SSF51679">
    <property type="entry name" value="Bacterial luciferase-like"/>
    <property type="match status" value="1"/>
</dbReference>
<dbReference type="NCBIfam" id="TIGR03619">
    <property type="entry name" value="F420_Rv2161c"/>
    <property type="match status" value="1"/>
</dbReference>
<dbReference type="RefSeq" id="WP_395116823.1">
    <property type="nucleotide sequence ID" value="NZ_JBIMSO010000066.1"/>
</dbReference>
<keyword evidence="1" id="KW-0285">Flavoprotein</keyword>
<evidence type="ECO:0000259" key="5">
    <source>
        <dbReference type="Pfam" id="PF00296"/>
    </source>
</evidence>
<organism evidence="6 7">
    <name type="scientific">Antrihabitans spumae</name>
    <dbReference type="NCBI Taxonomy" id="3373370"/>
    <lineage>
        <taxon>Bacteria</taxon>
        <taxon>Bacillati</taxon>
        <taxon>Actinomycetota</taxon>
        <taxon>Actinomycetes</taxon>
        <taxon>Mycobacteriales</taxon>
        <taxon>Nocardiaceae</taxon>
        <taxon>Antrihabitans</taxon>
    </lineage>
</organism>
<dbReference type="Pfam" id="PF00296">
    <property type="entry name" value="Bac_luciferase"/>
    <property type="match status" value="1"/>
</dbReference>
<sequence length="299" mass="32161">MDIGFALPVSGSWATPDNVVEIAETAEKLGYSTLWTYQRLLYPEGTKLSSVYESVLDPVTVLGFAAAVTTRIRLGTAIVNLPFQSPAVLGKQFATLDVLSKGRLEAGLGLGWAQEEFTAADAEYTRRGARGDEFIAAIRAVWGPDPVEFDGDFYTIPRSKILPKPVQQPHPPIFLGGIAKPALDRTGRVADGWISSSGADLSTLADPIERVKSAARAAGRDPDALRFVCRGVIRDTNRNGPLTGTPEQIRADLPDLAAQGMTETFLDLNFDPTIGNPRADPAESMRRAREILEGLAPTG</sequence>